<dbReference type="Proteomes" id="UP000289738">
    <property type="component" value="Chromosome A01"/>
</dbReference>
<comment type="caution">
    <text evidence="1">The sequence shown here is derived from an EMBL/GenBank/DDBJ whole genome shotgun (WGS) entry which is preliminary data.</text>
</comment>
<dbReference type="EMBL" id="SDMP01000001">
    <property type="protein sequence ID" value="RYR78318.1"/>
    <property type="molecule type" value="Genomic_DNA"/>
</dbReference>
<protein>
    <submittedName>
        <fullName evidence="1">Uncharacterized protein</fullName>
    </submittedName>
</protein>
<evidence type="ECO:0000313" key="2">
    <source>
        <dbReference type="Proteomes" id="UP000289738"/>
    </source>
</evidence>
<dbReference type="AlphaFoldDB" id="A0A445ES58"/>
<gene>
    <name evidence="1" type="ORF">Ahy_A01g003080</name>
</gene>
<evidence type="ECO:0000313" key="1">
    <source>
        <dbReference type="EMBL" id="RYR78318.1"/>
    </source>
</evidence>
<keyword evidence="2" id="KW-1185">Reference proteome</keyword>
<reference evidence="1 2" key="1">
    <citation type="submission" date="2019-01" db="EMBL/GenBank/DDBJ databases">
        <title>Sequencing of cultivated peanut Arachis hypogaea provides insights into genome evolution and oil improvement.</title>
        <authorList>
            <person name="Chen X."/>
        </authorList>
    </citation>
    <scope>NUCLEOTIDE SEQUENCE [LARGE SCALE GENOMIC DNA]</scope>
    <source>
        <strain evidence="2">cv. Fuhuasheng</strain>
        <tissue evidence="1">Leaves</tissue>
    </source>
</reference>
<name>A0A445ES58_ARAHY</name>
<sequence length="47" mass="5186">MASREAVITRAVALGRGAATTGFKRFLALTESSKYMKDGPFRKLFHP</sequence>
<dbReference type="STRING" id="3818.A0A445ES58"/>
<proteinExistence type="predicted"/>
<organism evidence="1 2">
    <name type="scientific">Arachis hypogaea</name>
    <name type="common">Peanut</name>
    <dbReference type="NCBI Taxonomy" id="3818"/>
    <lineage>
        <taxon>Eukaryota</taxon>
        <taxon>Viridiplantae</taxon>
        <taxon>Streptophyta</taxon>
        <taxon>Embryophyta</taxon>
        <taxon>Tracheophyta</taxon>
        <taxon>Spermatophyta</taxon>
        <taxon>Magnoliopsida</taxon>
        <taxon>eudicotyledons</taxon>
        <taxon>Gunneridae</taxon>
        <taxon>Pentapetalae</taxon>
        <taxon>rosids</taxon>
        <taxon>fabids</taxon>
        <taxon>Fabales</taxon>
        <taxon>Fabaceae</taxon>
        <taxon>Papilionoideae</taxon>
        <taxon>50 kb inversion clade</taxon>
        <taxon>dalbergioids sensu lato</taxon>
        <taxon>Dalbergieae</taxon>
        <taxon>Pterocarpus clade</taxon>
        <taxon>Arachis</taxon>
    </lineage>
</organism>
<accession>A0A445ES58</accession>